<protein>
    <submittedName>
        <fullName evidence="3">Uncharacterized protein</fullName>
    </submittedName>
</protein>
<feature type="chain" id="PRO_5018065908" evidence="2">
    <location>
        <begin position="25"/>
        <end position="1064"/>
    </location>
</feature>
<evidence type="ECO:0000256" key="1">
    <source>
        <dbReference type="SAM" id="MobiDB-lite"/>
    </source>
</evidence>
<evidence type="ECO:0000256" key="2">
    <source>
        <dbReference type="SAM" id="SignalP"/>
    </source>
</evidence>
<proteinExistence type="predicted"/>
<feature type="region of interest" description="Disordered" evidence="1">
    <location>
        <begin position="1002"/>
        <end position="1038"/>
    </location>
</feature>
<dbReference type="AlphaFoldDB" id="A0A3M7CKG6"/>
<feature type="region of interest" description="Disordered" evidence="1">
    <location>
        <begin position="538"/>
        <end position="585"/>
    </location>
</feature>
<feature type="compositionally biased region" description="Basic and acidic residues" evidence="1">
    <location>
        <begin position="36"/>
        <end position="47"/>
    </location>
</feature>
<dbReference type="Proteomes" id="UP000269276">
    <property type="component" value="Unassembled WGS sequence"/>
</dbReference>
<evidence type="ECO:0000313" key="3">
    <source>
        <dbReference type="EMBL" id="RMY52611.1"/>
    </source>
</evidence>
<feature type="region of interest" description="Disordered" evidence="1">
    <location>
        <begin position="600"/>
        <end position="658"/>
    </location>
</feature>
<organism evidence="3 4">
    <name type="scientific">Hortaea werneckii</name>
    <name type="common">Black yeast</name>
    <name type="synonym">Cladosporium werneckii</name>
    <dbReference type="NCBI Taxonomy" id="91943"/>
    <lineage>
        <taxon>Eukaryota</taxon>
        <taxon>Fungi</taxon>
        <taxon>Dikarya</taxon>
        <taxon>Ascomycota</taxon>
        <taxon>Pezizomycotina</taxon>
        <taxon>Dothideomycetes</taxon>
        <taxon>Dothideomycetidae</taxon>
        <taxon>Mycosphaerellales</taxon>
        <taxon>Teratosphaeriaceae</taxon>
        <taxon>Hortaea</taxon>
    </lineage>
</organism>
<sequence>MLIPRSIQPSLYILLIVSAKSILASPHAEPSFPGSEDWRSISKRFDSDTVVPNVEGPLPTAGKSEKDVEPPSSPEPDAWKRRKSTRALDSPPFANSTTQSGSGKGVFTHPSTGTRPSKNITSEAYACHSSSVAYEEARAAQSYSTSYEKSSWSIPVGHADVYTTVEGIPVAHGTLTSTGVRWTTTENAHSTVINDTISIPDCWIDQEVCIEMYRDYMKDMGRVLYVDELPPVSPAPTNSPRCGRPLFPLNSKGDGTSIIGPPCSFWGGNVELFYWPPEPSTASSHITAAPKEIREAITVIRNTTLTMTSPSVYVSFDVLTAWSEAAKWVFEDFAGVSDIVLQSQIGDSYSNYILPMDPQDVSTIRLIVSDWSQYLHSLTASGIDNVSLLSRSMDHTTGVHSGMVGEPYQMDFASLKEPSPRDYFLNPNFVCKPIGNLACGTIFNEDYKPQLSLPTQLFKLDPAWSSCEPYLLGVYDPPKALTAAKTLNAPAYPTEAQPSLSTPAEAASMLVSPTPYATSTGDPTLLFNTKWGAASSETSLSSSSVQGSSRHHDQESGSAFGQLESEQTEASPTTSAEELVAETPSSLLSLHASHTSDAPLPAVVSSAQPGSWNEDPTAATTSASLPTHESDPTSPSAETDTDSETAQSSETVLGTSQPGNALSVLSAAYESYLSTETSAALPVVVTSSVPMETSTTQSTVLNVGAISLTLLDPTPGGAMIVGTSTVQPGAQVTFDQRTISYGSSGLEVVHAGSTSTYTFDPMPNPSKNLEEHQDVRETFTIGSMTVYRPESTEVAVVDGTTLSVGGSALSMEGQELSLAPSGLAVTSGSETKLLPFTGAVRPTSNVSPEVATLTIASSTITATRLAPTAVVIDESQTLQVGGPAYTADDESFLTLGPEGLILANGDQTSSAMLANSKLSPPTSHQTVITAGEQTWTAAPLSRNDGSQGVSIGDTTLYQHGPALTLSGKVLTAASDGRLVMQDSSMTTTVRLPALASQESVAASTTFGTRAESDAEEEMTSKVPSESEPTTTTASSTESVRGAGVSISADLSLGLYILGLLLLLV</sequence>
<gene>
    <name evidence="3" type="ORF">D0863_14213</name>
</gene>
<comment type="caution">
    <text evidence="3">The sequence shown here is derived from an EMBL/GenBank/DDBJ whole genome shotgun (WGS) entry which is preliminary data.</text>
</comment>
<reference evidence="3 4" key="1">
    <citation type="journal article" date="2018" name="BMC Genomics">
        <title>Genomic evidence for intraspecific hybridization in a clonal and extremely halotolerant yeast.</title>
        <authorList>
            <person name="Gostincar C."/>
            <person name="Stajich J.E."/>
            <person name="Zupancic J."/>
            <person name="Zalar P."/>
            <person name="Gunde-Cimerman N."/>
        </authorList>
    </citation>
    <scope>NUCLEOTIDE SEQUENCE [LARGE SCALE GENOMIC DNA]</scope>
    <source>
        <strain evidence="3 4">EXF-2682</strain>
    </source>
</reference>
<feature type="region of interest" description="Disordered" evidence="1">
    <location>
        <begin position="26"/>
        <end position="120"/>
    </location>
</feature>
<dbReference type="VEuPathDB" id="FungiDB:BTJ68_01784"/>
<accession>A0A3M7CKG6</accession>
<feature type="compositionally biased region" description="Low complexity" evidence="1">
    <location>
        <begin position="1020"/>
        <end position="1038"/>
    </location>
</feature>
<feature type="compositionally biased region" description="Polar residues" evidence="1">
    <location>
        <begin position="632"/>
        <end position="658"/>
    </location>
</feature>
<keyword evidence="2" id="KW-0732">Signal</keyword>
<feature type="signal peptide" evidence="2">
    <location>
        <begin position="1"/>
        <end position="24"/>
    </location>
</feature>
<evidence type="ECO:0000313" key="4">
    <source>
        <dbReference type="Proteomes" id="UP000269276"/>
    </source>
</evidence>
<dbReference type="EMBL" id="QWIP01000892">
    <property type="protein sequence ID" value="RMY52611.1"/>
    <property type="molecule type" value="Genomic_DNA"/>
</dbReference>
<dbReference type="OrthoDB" id="3944128at2759"/>
<feature type="compositionally biased region" description="Low complexity" evidence="1">
    <location>
        <begin position="538"/>
        <end position="548"/>
    </location>
</feature>
<feature type="compositionally biased region" description="Polar residues" evidence="1">
    <location>
        <begin position="109"/>
        <end position="120"/>
    </location>
</feature>
<feature type="compositionally biased region" description="Polar residues" evidence="1">
    <location>
        <begin position="556"/>
        <end position="576"/>
    </location>
</feature>
<name>A0A3M7CKG6_HORWE</name>